<sequence>MPGLKKLVSSFRLGKERHDEAPQAAPLGNAPPKKKNAKLHKRNKSAQDLNRIPRGESGEYIQGVGEADAARPRLAKRFMRSFVHSRQSSFEPDIPDEDFGGEMREIAALGQAVVGFDARRAHQASLAALQASQAREPHRAREPPQAREPPPPQQFRHDGSMISRLALNVRPSHLMASSQPHLVTAVSPTSPNGGPPAHCDYVPHADAILVRDSAVSETAATITAGWSPFVSARRSPDSWAAAREDQTQMGHDHVPTSSSTEPLSGLLHIPRRAGPYRYRKGKKPAIRDIDWAQVDGGAFEAFVGEYSDVSPVVPPESVVASPDNAGPCHIGKGKARAPDMVPIEVFEPAVQDYLAGVEQYRLLYERRENWDAARAKEWAIEEQKRAKQEKAERLRWEEEDRYHALELQDQLERELEEEEMLVAERGRSRDCAVCGDAKDPLDFPARAPTSTCDHPPQTCIDCLQSWMASEFDTKGCDGVKCVECPQLLDYMDVQRAASVETFEAYDKMSTRNALGSLDEFGWCLAPGCTSGQLNVENSNYMDCASCGYKQCLKHKVQWHMNETCEQYEYRTSGRQARDEDQATEAMLDTMSKKCPGKSCGWRIQKTDGCDHMTCRKCKYEFCWQCQASQTEIKRIGNTAHDIGCKFHTANLLDPIAWPFNVH</sequence>
<keyword evidence="9" id="KW-0175">Coiled coil</keyword>
<evidence type="ECO:0000259" key="11">
    <source>
        <dbReference type="PROSITE" id="PS51873"/>
    </source>
</evidence>
<evidence type="ECO:0000256" key="3">
    <source>
        <dbReference type="ARBA" id="ARBA00022679"/>
    </source>
</evidence>
<keyword evidence="6" id="KW-0863">Zinc-finger</keyword>
<dbReference type="InterPro" id="IPR002867">
    <property type="entry name" value="IBR_dom"/>
</dbReference>
<dbReference type="GO" id="GO:0008270">
    <property type="term" value="F:zinc ion binding"/>
    <property type="evidence" value="ECO:0007669"/>
    <property type="project" value="UniProtKB-KW"/>
</dbReference>
<organism evidence="12 13">
    <name type="scientific">Oleoguttula mirabilis</name>
    <dbReference type="NCBI Taxonomy" id="1507867"/>
    <lineage>
        <taxon>Eukaryota</taxon>
        <taxon>Fungi</taxon>
        <taxon>Dikarya</taxon>
        <taxon>Ascomycota</taxon>
        <taxon>Pezizomycotina</taxon>
        <taxon>Dothideomycetes</taxon>
        <taxon>Dothideomycetidae</taxon>
        <taxon>Mycosphaerellales</taxon>
        <taxon>Teratosphaeriaceae</taxon>
        <taxon>Oleoguttula</taxon>
    </lineage>
</organism>
<protein>
    <recommendedName>
        <fullName evidence="2">RBR-type E3 ubiquitin transferase</fullName>
        <ecNumber evidence="2">2.3.2.31</ecNumber>
    </recommendedName>
</protein>
<evidence type="ECO:0000256" key="2">
    <source>
        <dbReference type="ARBA" id="ARBA00012251"/>
    </source>
</evidence>
<keyword evidence="7" id="KW-0833">Ubl conjugation pathway</keyword>
<feature type="domain" description="RING-type" evidence="11">
    <location>
        <begin position="427"/>
        <end position="648"/>
    </location>
</feature>
<evidence type="ECO:0000313" key="13">
    <source>
        <dbReference type="Proteomes" id="UP001324427"/>
    </source>
</evidence>
<accession>A0AAV9JQP3</accession>
<proteinExistence type="predicted"/>
<keyword evidence="5" id="KW-0677">Repeat</keyword>
<reference evidence="12 13" key="1">
    <citation type="submission" date="2021-11" db="EMBL/GenBank/DDBJ databases">
        <title>Black yeast isolated from Biological Soil Crust.</title>
        <authorList>
            <person name="Kurbessoian T."/>
        </authorList>
    </citation>
    <scope>NUCLEOTIDE SEQUENCE [LARGE SCALE GENOMIC DNA]</scope>
    <source>
        <strain evidence="12 13">CCFEE 5522</strain>
    </source>
</reference>
<feature type="coiled-coil region" evidence="9">
    <location>
        <begin position="379"/>
        <end position="424"/>
    </location>
</feature>
<dbReference type="CDD" id="cd20335">
    <property type="entry name" value="BRcat_RBR"/>
    <property type="match status" value="1"/>
</dbReference>
<dbReference type="InterPro" id="IPR013083">
    <property type="entry name" value="Znf_RING/FYVE/PHD"/>
</dbReference>
<dbReference type="Pfam" id="PF01485">
    <property type="entry name" value="IBR"/>
    <property type="match status" value="1"/>
</dbReference>
<keyword evidence="4" id="KW-0479">Metal-binding</keyword>
<comment type="catalytic activity">
    <reaction evidence="1">
        <text>[E2 ubiquitin-conjugating enzyme]-S-ubiquitinyl-L-cysteine + [acceptor protein]-L-lysine = [E2 ubiquitin-conjugating enzyme]-L-cysteine + [acceptor protein]-N(6)-ubiquitinyl-L-lysine.</text>
        <dbReference type="EC" id="2.3.2.31"/>
    </reaction>
</comment>
<evidence type="ECO:0000256" key="10">
    <source>
        <dbReference type="SAM" id="MobiDB-lite"/>
    </source>
</evidence>
<dbReference type="GO" id="GO:0061630">
    <property type="term" value="F:ubiquitin protein ligase activity"/>
    <property type="evidence" value="ECO:0007669"/>
    <property type="project" value="UniProtKB-EC"/>
</dbReference>
<dbReference type="GO" id="GO:0016567">
    <property type="term" value="P:protein ubiquitination"/>
    <property type="evidence" value="ECO:0007669"/>
    <property type="project" value="InterPro"/>
</dbReference>
<feature type="region of interest" description="Disordered" evidence="10">
    <location>
        <begin position="126"/>
        <end position="158"/>
    </location>
</feature>
<dbReference type="AlphaFoldDB" id="A0AAV9JQP3"/>
<evidence type="ECO:0000256" key="8">
    <source>
        <dbReference type="ARBA" id="ARBA00022833"/>
    </source>
</evidence>
<keyword evidence="13" id="KW-1185">Reference proteome</keyword>
<comment type="caution">
    <text evidence="12">The sequence shown here is derived from an EMBL/GenBank/DDBJ whole genome shotgun (WGS) entry which is preliminary data.</text>
</comment>
<dbReference type="Pfam" id="PF22191">
    <property type="entry name" value="IBR_1"/>
    <property type="match status" value="1"/>
</dbReference>
<feature type="compositionally biased region" description="Basic and acidic residues" evidence="10">
    <location>
        <begin position="135"/>
        <end position="145"/>
    </location>
</feature>
<dbReference type="PANTHER" id="PTHR11685">
    <property type="entry name" value="RBR FAMILY RING FINGER AND IBR DOMAIN-CONTAINING"/>
    <property type="match status" value="1"/>
</dbReference>
<dbReference type="SMART" id="SM00647">
    <property type="entry name" value="IBR"/>
    <property type="match status" value="2"/>
</dbReference>
<evidence type="ECO:0000313" key="12">
    <source>
        <dbReference type="EMBL" id="KAK4547748.1"/>
    </source>
</evidence>
<dbReference type="Gene3D" id="3.30.40.10">
    <property type="entry name" value="Zinc/RING finger domain, C3HC4 (zinc finger)"/>
    <property type="match status" value="1"/>
</dbReference>
<feature type="compositionally biased region" description="Basic residues" evidence="10">
    <location>
        <begin position="32"/>
        <end position="44"/>
    </location>
</feature>
<dbReference type="PROSITE" id="PS51873">
    <property type="entry name" value="TRIAD"/>
    <property type="match status" value="1"/>
</dbReference>
<gene>
    <name evidence="12" type="ORF">LTR36_000706</name>
</gene>
<evidence type="ECO:0000256" key="4">
    <source>
        <dbReference type="ARBA" id="ARBA00022723"/>
    </source>
</evidence>
<dbReference type="Proteomes" id="UP001324427">
    <property type="component" value="Unassembled WGS sequence"/>
</dbReference>
<evidence type="ECO:0000256" key="5">
    <source>
        <dbReference type="ARBA" id="ARBA00022737"/>
    </source>
</evidence>
<keyword evidence="3" id="KW-0808">Transferase</keyword>
<evidence type="ECO:0000256" key="7">
    <source>
        <dbReference type="ARBA" id="ARBA00022786"/>
    </source>
</evidence>
<evidence type="ECO:0000256" key="6">
    <source>
        <dbReference type="ARBA" id="ARBA00022771"/>
    </source>
</evidence>
<dbReference type="InterPro" id="IPR031127">
    <property type="entry name" value="E3_UB_ligase_RBR"/>
</dbReference>
<dbReference type="SUPFAM" id="SSF57850">
    <property type="entry name" value="RING/U-box"/>
    <property type="match status" value="3"/>
</dbReference>
<keyword evidence="8" id="KW-0862">Zinc</keyword>
<dbReference type="InterPro" id="IPR044066">
    <property type="entry name" value="TRIAD_supradom"/>
</dbReference>
<evidence type="ECO:0000256" key="1">
    <source>
        <dbReference type="ARBA" id="ARBA00001798"/>
    </source>
</evidence>
<dbReference type="CDD" id="cd20336">
    <property type="entry name" value="Rcat_RBR"/>
    <property type="match status" value="1"/>
</dbReference>
<evidence type="ECO:0000256" key="9">
    <source>
        <dbReference type="SAM" id="Coils"/>
    </source>
</evidence>
<feature type="region of interest" description="Disordered" evidence="10">
    <location>
        <begin position="1"/>
        <end position="67"/>
    </location>
</feature>
<name>A0AAV9JQP3_9PEZI</name>
<dbReference type="EC" id="2.3.2.31" evidence="2"/>
<dbReference type="Gene3D" id="1.20.120.1750">
    <property type="match status" value="1"/>
</dbReference>
<dbReference type="EMBL" id="JAVFHQ010000010">
    <property type="protein sequence ID" value="KAK4547748.1"/>
    <property type="molecule type" value="Genomic_DNA"/>
</dbReference>